<dbReference type="OrthoDB" id="2930561at2759"/>
<dbReference type="PANTHER" id="PTHR46929">
    <property type="entry name" value="EXPRESSED PROTEIN"/>
    <property type="match status" value="1"/>
</dbReference>
<keyword evidence="4" id="KW-1185">Reference proteome</keyword>
<reference evidence="3 4" key="1">
    <citation type="journal article" date="2018" name="Evol. Lett.">
        <title>Horizontal gene cluster transfer increased hallucinogenic mushroom diversity.</title>
        <authorList>
            <person name="Reynolds H.T."/>
            <person name="Vijayakumar V."/>
            <person name="Gluck-Thaler E."/>
            <person name="Korotkin H.B."/>
            <person name="Matheny P.B."/>
            <person name="Slot J.C."/>
        </authorList>
    </citation>
    <scope>NUCLEOTIDE SEQUENCE [LARGE SCALE GENOMIC DNA]</scope>
    <source>
        <strain evidence="3 4">2631</strain>
    </source>
</reference>
<dbReference type="InterPro" id="IPR024752">
    <property type="entry name" value="Myb/SANT-like_dom"/>
</dbReference>
<feature type="region of interest" description="Disordered" evidence="1">
    <location>
        <begin position="148"/>
        <end position="178"/>
    </location>
</feature>
<evidence type="ECO:0000256" key="1">
    <source>
        <dbReference type="SAM" id="MobiDB-lite"/>
    </source>
</evidence>
<proteinExistence type="predicted"/>
<sequence>MASENAAWDTTDETTFINFLIEHASAASDGGNFKQTTFTATAAVVDLVQMKGCPKTTKACRNKWNMLRCIFCVIQEIQAKSGWSWGDKTGASITPDMEHAWADFIKIHKEAKPFKNKNWIHLHKMSLLMPATVKGTHSLSGMDITRDEVEEDTAEEDMAEEDTELPSTIDVMALHSGS</sequence>
<dbReference type="AlphaFoldDB" id="A0A409W5B5"/>
<dbReference type="PANTHER" id="PTHR46929:SF3">
    <property type="entry name" value="MYB_SANT-LIKE DOMAIN-CONTAINING PROTEIN"/>
    <property type="match status" value="1"/>
</dbReference>
<dbReference type="EMBL" id="NHYD01003744">
    <property type="protein sequence ID" value="PPQ73729.1"/>
    <property type="molecule type" value="Genomic_DNA"/>
</dbReference>
<comment type="caution">
    <text evidence="3">The sequence shown here is derived from an EMBL/GenBank/DDBJ whole genome shotgun (WGS) entry which is preliminary data.</text>
</comment>
<name>A0A409W5B5_PSICY</name>
<accession>A0A409W5B5</accession>
<evidence type="ECO:0000313" key="3">
    <source>
        <dbReference type="EMBL" id="PPQ73729.1"/>
    </source>
</evidence>
<protein>
    <recommendedName>
        <fullName evidence="2">Myb/SANT-like domain-containing protein</fullName>
    </recommendedName>
</protein>
<organism evidence="3 4">
    <name type="scientific">Psilocybe cyanescens</name>
    <dbReference type="NCBI Taxonomy" id="93625"/>
    <lineage>
        <taxon>Eukaryota</taxon>
        <taxon>Fungi</taxon>
        <taxon>Dikarya</taxon>
        <taxon>Basidiomycota</taxon>
        <taxon>Agaricomycotina</taxon>
        <taxon>Agaricomycetes</taxon>
        <taxon>Agaricomycetidae</taxon>
        <taxon>Agaricales</taxon>
        <taxon>Agaricineae</taxon>
        <taxon>Strophariaceae</taxon>
        <taxon>Psilocybe</taxon>
    </lineage>
</organism>
<evidence type="ECO:0000313" key="4">
    <source>
        <dbReference type="Proteomes" id="UP000283269"/>
    </source>
</evidence>
<feature type="domain" description="Myb/SANT-like" evidence="2">
    <location>
        <begin position="8"/>
        <end position="103"/>
    </location>
</feature>
<gene>
    <name evidence="3" type="ORF">CVT25_000811</name>
</gene>
<feature type="compositionally biased region" description="Acidic residues" evidence="1">
    <location>
        <begin position="148"/>
        <end position="164"/>
    </location>
</feature>
<dbReference type="Pfam" id="PF12776">
    <property type="entry name" value="Myb_DNA-bind_3"/>
    <property type="match status" value="1"/>
</dbReference>
<dbReference type="InParanoid" id="A0A409W5B5"/>
<dbReference type="STRING" id="93625.A0A409W5B5"/>
<dbReference type="Proteomes" id="UP000283269">
    <property type="component" value="Unassembled WGS sequence"/>
</dbReference>
<evidence type="ECO:0000259" key="2">
    <source>
        <dbReference type="Pfam" id="PF12776"/>
    </source>
</evidence>